<dbReference type="InterPro" id="IPR002557">
    <property type="entry name" value="Chitin-bd_dom"/>
</dbReference>
<proteinExistence type="predicted"/>
<evidence type="ECO:0000313" key="4">
    <source>
        <dbReference type="Proteomes" id="UP001153737"/>
    </source>
</evidence>
<dbReference type="AlphaFoldDB" id="A0A9P0GK36"/>
<feature type="domain" description="Chitin-binding type-2" evidence="2">
    <location>
        <begin position="142"/>
        <end position="200"/>
    </location>
</feature>
<name>A0A9P0GK36_PHACE</name>
<organism evidence="3 4">
    <name type="scientific">Phaedon cochleariae</name>
    <name type="common">Mustard beetle</name>
    <dbReference type="NCBI Taxonomy" id="80249"/>
    <lineage>
        <taxon>Eukaryota</taxon>
        <taxon>Metazoa</taxon>
        <taxon>Ecdysozoa</taxon>
        <taxon>Arthropoda</taxon>
        <taxon>Hexapoda</taxon>
        <taxon>Insecta</taxon>
        <taxon>Pterygota</taxon>
        <taxon>Neoptera</taxon>
        <taxon>Endopterygota</taxon>
        <taxon>Coleoptera</taxon>
        <taxon>Polyphaga</taxon>
        <taxon>Cucujiformia</taxon>
        <taxon>Chrysomeloidea</taxon>
        <taxon>Chrysomelidae</taxon>
        <taxon>Chrysomelinae</taxon>
        <taxon>Chrysomelini</taxon>
        <taxon>Phaedon</taxon>
    </lineage>
</organism>
<accession>A0A9P0GK36</accession>
<dbReference type="SMART" id="SM00494">
    <property type="entry name" value="ChtBD2"/>
    <property type="match status" value="1"/>
</dbReference>
<feature type="compositionally biased region" description="Low complexity" evidence="1">
    <location>
        <begin position="94"/>
        <end position="109"/>
    </location>
</feature>
<reference evidence="3" key="1">
    <citation type="submission" date="2022-01" db="EMBL/GenBank/DDBJ databases">
        <authorList>
            <person name="King R."/>
        </authorList>
    </citation>
    <scope>NUCLEOTIDE SEQUENCE</scope>
</reference>
<dbReference type="OrthoDB" id="6783483at2759"/>
<dbReference type="InterPro" id="IPR036508">
    <property type="entry name" value="Chitin-bd_dom_sf"/>
</dbReference>
<reference evidence="3" key="2">
    <citation type="submission" date="2022-10" db="EMBL/GenBank/DDBJ databases">
        <authorList>
            <consortium name="ENA_rothamsted_submissions"/>
            <consortium name="culmorum"/>
            <person name="King R."/>
        </authorList>
    </citation>
    <scope>NUCLEOTIDE SEQUENCE</scope>
</reference>
<evidence type="ECO:0000256" key="1">
    <source>
        <dbReference type="SAM" id="MobiDB-lite"/>
    </source>
</evidence>
<feature type="region of interest" description="Disordered" evidence="1">
    <location>
        <begin position="86"/>
        <end position="139"/>
    </location>
</feature>
<dbReference type="GO" id="GO:0008061">
    <property type="term" value="F:chitin binding"/>
    <property type="evidence" value="ECO:0007669"/>
    <property type="project" value="InterPro"/>
</dbReference>
<dbReference type="SUPFAM" id="SSF57625">
    <property type="entry name" value="Invertebrate chitin-binding proteins"/>
    <property type="match status" value="1"/>
</dbReference>
<gene>
    <name evidence="3" type="ORF">PHAECO_LOCUS408</name>
</gene>
<feature type="compositionally biased region" description="Low complexity" evidence="1">
    <location>
        <begin position="116"/>
        <end position="132"/>
    </location>
</feature>
<keyword evidence="4" id="KW-1185">Reference proteome</keyword>
<dbReference type="GO" id="GO:0005576">
    <property type="term" value="C:extracellular region"/>
    <property type="evidence" value="ECO:0007669"/>
    <property type="project" value="InterPro"/>
</dbReference>
<dbReference type="Gene3D" id="2.170.140.10">
    <property type="entry name" value="Chitin binding domain"/>
    <property type="match status" value="1"/>
</dbReference>
<dbReference type="Pfam" id="PF01607">
    <property type="entry name" value="CBM_14"/>
    <property type="match status" value="1"/>
</dbReference>
<dbReference type="Proteomes" id="UP001153737">
    <property type="component" value="Chromosome 1"/>
</dbReference>
<dbReference type="EMBL" id="OU896707">
    <property type="protein sequence ID" value="CAH1116818.1"/>
    <property type="molecule type" value="Genomic_DNA"/>
</dbReference>
<evidence type="ECO:0000313" key="3">
    <source>
        <dbReference type="EMBL" id="CAH1116818.1"/>
    </source>
</evidence>
<sequence>MWNSILKDVKMLTVTVIFTFLVFTNFSDALYLDSTTEICKNTSVRCLSNNTYITCVNAGAFTVLLNTQLTCPEGYICDDSVLSHPCTKEKDSDSTTTTKTTTSAETTTHSSKRTGSTTSQTDVVTEVTSTTTKKAPRPSTAPECKKTGFWPAAKCTQYYECLSKRNLFFGYSYYSELRTCKDGKYYDTRSQVCVLPAESDC</sequence>
<evidence type="ECO:0000259" key="2">
    <source>
        <dbReference type="SMART" id="SM00494"/>
    </source>
</evidence>
<protein>
    <recommendedName>
        <fullName evidence="2">Chitin-binding type-2 domain-containing protein</fullName>
    </recommendedName>
</protein>